<dbReference type="RefSeq" id="XP_040727514.1">
    <property type="nucleotide sequence ID" value="XM_040866442.1"/>
</dbReference>
<dbReference type="PANTHER" id="PTHR13390:SF0">
    <property type="entry name" value="LIPID DROPLET-ASSOCIATED HYDROLASE"/>
    <property type="match status" value="1"/>
</dbReference>
<name>A0A1Y2FQQ3_PROLT</name>
<evidence type="ECO:0000313" key="6">
    <source>
        <dbReference type="Proteomes" id="UP000193685"/>
    </source>
</evidence>
<proteinExistence type="inferred from homology"/>
<gene>
    <name evidence="5" type="ORF">BCR37DRAFT_218035</name>
</gene>
<evidence type="ECO:0000256" key="1">
    <source>
        <dbReference type="ARBA" id="ARBA00004502"/>
    </source>
</evidence>
<keyword evidence="4" id="KW-0378">Hydrolase</keyword>
<comment type="caution">
    <text evidence="5">The sequence shown here is derived from an EMBL/GenBank/DDBJ whole genome shotgun (WGS) entry which is preliminary data.</text>
</comment>
<dbReference type="InterPro" id="IPR019363">
    <property type="entry name" value="LDAH"/>
</dbReference>
<dbReference type="InterPro" id="IPR029058">
    <property type="entry name" value="AB_hydrolase_fold"/>
</dbReference>
<dbReference type="GO" id="GO:0016298">
    <property type="term" value="F:lipase activity"/>
    <property type="evidence" value="ECO:0007669"/>
    <property type="project" value="InterPro"/>
</dbReference>
<keyword evidence="3" id="KW-0551">Lipid droplet</keyword>
<dbReference type="OMA" id="WVPVSYY"/>
<dbReference type="GO" id="GO:0005811">
    <property type="term" value="C:lipid droplet"/>
    <property type="evidence" value="ECO:0007669"/>
    <property type="project" value="UniProtKB-SubCell"/>
</dbReference>
<dbReference type="PANTHER" id="PTHR13390">
    <property type="entry name" value="LIPASE"/>
    <property type="match status" value="1"/>
</dbReference>
<dbReference type="SUPFAM" id="SSF53474">
    <property type="entry name" value="alpha/beta-Hydrolases"/>
    <property type="match status" value="1"/>
</dbReference>
<keyword evidence="6" id="KW-1185">Reference proteome</keyword>
<accession>A0A1Y2FQQ3</accession>
<dbReference type="Gene3D" id="3.40.50.1820">
    <property type="entry name" value="alpha/beta hydrolase"/>
    <property type="match status" value="1"/>
</dbReference>
<comment type="similarity">
    <text evidence="2">Belongs to the AB hydrolase superfamily. LDAH family.</text>
</comment>
<comment type="subcellular location">
    <subcellularLocation>
        <location evidence="1">Lipid droplet</location>
    </subcellularLocation>
</comment>
<evidence type="ECO:0008006" key="7">
    <source>
        <dbReference type="Google" id="ProtNLM"/>
    </source>
</evidence>
<evidence type="ECO:0000256" key="2">
    <source>
        <dbReference type="ARBA" id="ARBA00008300"/>
    </source>
</evidence>
<dbReference type="Pfam" id="PF10230">
    <property type="entry name" value="LIDHydrolase"/>
    <property type="match status" value="1"/>
</dbReference>
<organism evidence="5 6">
    <name type="scientific">Protomyces lactucae-debilis</name>
    <dbReference type="NCBI Taxonomy" id="2754530"/>
    <lineage>
        <taxon>Eukaryota</taxon>
        <taxon>Fungi</taxon>
        <taxon>Dikarya</taxon>
        <taxon>Ascomycota</taxon>
        <taxon>Taphrinomycotina</taxon>
        <taxon>Taphrinomycetes</taxon>
        <taxon>Taphrinales</taxon>
        <taxon>Protomycetaceae</taxon>
        <taxon>Protomyces</taxon>
    </lineage>
</organism>
<evidence type="ECO:0000256" key="3">
    <source>
        <dbReference type="ARBA" id="ARBA00022677"/>
    </source>
</evidence>
<protein>
    <recommendedName>
        <fullName evidence="7">Alpha/Beta hydrolase protein</fullName>
    </recommendedName>
</protein>
<dbReference type="EMBL" id="MCFI01000003">
    <property type="protein sequence ID" value="ORY86332.1"/>
    <property type="molecule type" value="Genomic_DNA"/>
</dbReference>
<sequence>MPATILMFIPGNPGIVDYYGPFFTALKEHHKQLQIYAYNHVGFTSNPTKSLKLPPHQINLDAQIAHAIDRFDALLLAHKGSAGSQQPQIYLAGHSVGAYIACKVLEARPDVVQRIYLLTPTLTEIALSPQGRLLTPCSHIPGFLQLVAGFVWLWTSLLPQQYRLKFIAWWTGFSKEAVRVTTDSVVQPGNVYTGLVLGASEMTDIRSPDAKFWRKYGKRCSAYWVMRDHWIHEASRDQLLADTRIESYFCKRANHAFCVRHSEIVADVVAGWLGRDLAMKFADELH</sequence>
<evidence type="ECO:0000313" key="5">
    <source>
        <dbReference type="EMBL" id="ORY86332.1"/>
    </source>
</evidence>
<evidence type="ECO:0000256" key="4">
    <source>
        <dbReference type="ARBA" id="ARBA00022801"/>
    </source>
</evidence>
<dbReference type="AlphaFoldDB" id="A0A1Y2FQQ3"/>
<reference evidence="5 6" key="1">
    <citation type="submission" date="2016-07" db="EMBL/GenBank/DDBJ databases">
        <title>Pervasive Adenine N6-methylation of Active Genes in Fungi.</title>
        <authorList>
            <consortium name="DOE Joint Genome Institute"/>
            <person name="Mondo S.J."/>
            <person name="Dannebaum R.O."/>
            <person name="Kuo R.C."/>
            <person name="Labutti K."/>
            <person name="Haridas S."/>
            <person name="Kuo A."/>
            <person name="Salamov A."/>
            <person name="Ahrendt S.R."/>
            <person name="Lipzen A."/>
            <person name="Sullivan W."/>
            <person name="Andreopoulos W.B."/>
            <person name="Clum A."/>
            <person name="Lindquist E."/>
            <person name="Daum C."/>
            <person name="Ramamoorthy G.K."/>
            <person name="Gryganskyi A."/>
            <person name="Culley D."/>
            <person name="Magnuson J.K."/>
            <person name="James T.Y."/>
            <person name="O'Malley M.A."/>
            <person name="Stajich J.E."/>
            <person name="Spatafora J.W."/>
            <person name="Visel A."/>
            <person name="Grigoriev I.V."/>
        </authorList>
    </citation>
    <scope>NUCLEOTIDE SEQUENCE [LARGE SCALE GENOMIC DNA]</scope>
    <source>
        <strain evidence="5 6">12-1054</strain>
    </source>
</reference>
<dbReference type="GeneID" id="63783041"/>
<dbReference type="GO" id="GO:0019915">
    <property type="term" value="P:lipid storage"/>
    <property type="evidence" value="ECO:0007669"/>
    <property type="project" value="InterPro"/>
</dbReference>
<dbReference type="Proteomes" id="UP000193685">
    <property type="component" value="Unassembled WGS sequence"/>
</dbReference>
<dbReference type="OrthoDB" id="448051at2759"/>